<name>A0A835MQK3_9ROSI</name>
<keyword evidence="2" id="KW-1185">Reference proteome</keyword>
<proteinExistence type="predicted"/>
<organism evidence="1 2">
    <name type="scientific">Salix dunnii</name>
    <dbReference type="NCBI Taxonomy" id="1413687"/>
    <lineage>
        <taxon>Eukaryota</taxon>
        <taxon>Viridiplantae</taxon>
        <taxon>Streptophyta</taxon>
        <taxon>Embryophyta</taxon>
        <taxon>Tracheophyta</taxon>
        <taxon>Spermatophyta</taxon>
        <taxon>Magnoliopsida</taxon>
        <taxon>eudicotyledons</taxon>
        <taxon>Gunneridae</taxon>
        <taxon>Pentapetalae</taxon>
        <taxon>rosids</taxon>
        <taxon>fabids</taxon>
        <taxon>Malpighiales</taxon>
        <taxon>Salicaceae</taxon>
        <taxon>Saliceae</taxon>
        <taxon>Salix</taxon>
    </lineage>
</organism>
<accession>A0A835MQK3</accession>
<comment type="caution">
    <text evidence="1">The sequence shown here is derived from an EMBL/GenBank/DDBJ whole genome shotgun (WGS) entry which is preliminary data.</text>
</comment>
<evidence type="ECO:0000313" key="2">
    <source>
        <dbReference type="Proteomes" id="UP000657918"/>
    </source>
</evidence>
<evidence type="ECO:0000313" key="1">
    <source>
        <dbReference type="EMBL" id="KAF9665963.1"/>
    </source>
</evidence>
<reference evidence="1 2" key="1">
    <citation type="submission" date="2020-10" db="EMBL/GenBank/DDBJ databases">
        <title>Plant Genome Project.</title>
        <authorList>
            <person name="Zhang R.-G."/>
        </authorList>
    </citation>
    <scope>NUCLEOTIDE SEQUENCE [LARGE SCALE GENOMIC DNA]</scope>
    <source>
        <strain evidence="1">FAFU-HL-1</strain>
        <tissue evidence="1">Leaf</tissue>
    </source>
</reference>
<dbReference type="Proteomes" id="UP000657918">
    <property type="component" value="Chromosome 16"/>
</dbReference>
<dbReference type="EMBL" id="JADGMS010000016">
    <property type="protein sequence ID" value="KAF9665963.1"/>
    <property type="molecule type" value="Genomic_DNA"/>
</dbReference>
<sequence length="68" mass="8172">MQFLDLAKKYYDNVILWKIRNHIRRTLMNDKIIFLSSRGNYAFMCVKCLHDNRSLSHNTITTSKHRSI</sequence>
<dbReference type="AlphaFoldDB" id="A0A835MQK3"/>
<gene>
    <name evidence="1" type="ORF">SADUNF_Sadunf16G0179700</name>
</gene>
<protein>
    <submittedName>
        <fullName evidence="1">Uncharacterized protein</fullName>
    </submittedName>
</protein>